<dbReference type="AlphaFoldDB" id="A0A1G4I341"/>
<keyword evidence="2" id="KW-0472">Membrane</keyword>
<dbReference type="Gene3D" id="1.10.287.110">
    <property type="entry name" value="DnaJ domain"/>
    <property type="match status" value="1"/>
</dbReference>
<dbReference type="Pfam" id="PF00226">
    <property type="entry name" value="DnaJ"/>
    <property type="match status" value="1"/>
</dbReference>
<keyword evidence="2" id="KW-0812">Transmembrane</keyword>
<dbReference type="InterPro" id="IPR036869">
    <property type="entry name" value="J_dom_sf"/>
</dbReference>
<name>A0A1G4I341_TRYEQ</name>
<protein>
    <submittedName>
        <fullName evidence="4">DnaJ domain containing protein, putative</fullName>
    </submittedName>
</protein>
<proteinExistence type="predicted"/>
<evidence type="ECO:0000313" key="4">
    <source>
        <dbReference type="EMBL" id="SCU66252.1"/>
    </source>
</evidence>
<dbReference type="PROSITE" id="PS50076">
    <property type="entry name" value="DNAJ_2"/>
    <property type="match status" value="1"/>
</dbReference>
<reference evidence="4" key="1">
    <citation type="submission" date="2016-09" db="EMBL/GenBank/DDBJ databases">
        <authorList>
            <person name="Hebert L."/>
            <person name="Moumen B."/>
        </authorList>
    </citation>
    <scope>NUCLEOTIDE SEQUENCE [LARGE SCALE GENOMIC DNA]</scope>
    <source>
        <strain evidence="4">OVI</strain>
    </source>
</reference>
<dbReference type="SUPFAM" id="SSF46565">
    <property type="entry name" value="Chaperone J-domain"/>
    <property type="match status" value="1"/>
</dbReference>
<feature type="transmembrane region" description="Helical" evidence="2">
    <location>
        <begin position="272"/>
        <end position="290"/>
    </location>
</feature>
<evidence type="ECO:0000256" key="2">
    <source>
        <dbReference type="SAM" id="Phobius"/>
    </source>
</evidence>
<dbReference type="Proteomes" id="UP000195570">
    <property type="component" value="Unassembled WGS sequence"/>
</dbReference>
<feature type="region of interest" description="Disordered" evidence="1">
    <location>
        <begin position="109"/>
        <end position="134"/>
    </location>
</feature>
<evidence type="ECO:0000256" key="1">
    <source>
        <dbReference type="SAM" id="MobiDB-lite"/>
    </source>
</evidence>
<dbReference type="VEuPathDB" id="TriTrypDB:TEOVI_000713900"/>
<dbReference type="EMBL" id="CZPT02000526">
    <property type="protein sequence ID" value="SCU66252.1"/>
    <property type="molecule type" value="Genomic_DNA"/>
</dbReference>
<organism evidence="4 5">
    <name type="scientific">Trypanosoma equiperdum</name>
    <dbReference type="NCBI Taxonomy" id="5694"/>
    <lineage>
        <taxon>Eukaryota</taxon>
        <taxon>Discoba</taxon>
        <taxon>Euglenozoa</taxon>
        <taxon>Kinetoplastea</taxon>
        <taxon>Metakinetoplastina</taxon>
        <taxon>Trypanosomatida</taxon>
        <taxon>Trypanosomatidae</taxon>
        <taxon>Trypanosoma</taxon>
    </lineage>
</organism>
<gene>
    <name evidence="4" type="ORF">TEOVI_000713900</name>
</gene>
<evidence type="ECO:0000313" key="5">
    <source>
        <dbReference type="Proteomes" id="UP000195570"/>
    </source>
</evidence>
<sequence>MWRFRAVSAIAPRGCFRCVFQSKAFAAASKTLPCTPEGKNPYDVLEVTVTNSTTLNDISKQFRELVVRNHPDQPCGSHEKMSELNAAYKIVKEHHEGVLRRLKEYEADTKGNEAFQQHRRSRAQDDRDLGRTGGVFRRNARAAEQASASKKARSLQEITSSWSRYREDTEHAVTSMCNRYELAVEKGCFFRKTSMLNEITVRERWLRKSYIKAVWEEVHELRGELLRRGARSSQQSQLAEEMVSFASATQRKLNEDFQRLTQLSVQSQTRLFLQRILVALVTVVVFIKLWQSLLSGMFRNSLTVRFRQGILSH</sequence>
<comment type="caution">
    <text evidence="4">The sequence shown here is derived from an EMBL/GenBank/DDBJ whole genome shotgun (WGS) entry which is preliminary data.</text>
</comment>
<dbReference type="RefSeq" id="XP_067077714.1">
    <property type="nucleotide sequence ID" value="XM_067221613.1"/>
</dbReference>
<dbReference type="SMART" id="SM00271">
    <property type="entry name" value="DnaJ"/>
    <property type="match status" value="1"/>
</dbReference>
<evidence type="ECO:0000259" key="3">
    <source>
        <dbReference type="PROSITE" id="PS50076"/>
    </source>
</evidence>
<keyword evidence="2" id="KW-1133">Transmembrane helix</keyword>
<dbReference type="InterPro" id="IPR001623">
    <property type="entry name" value="DnaJ_domain"/>
</dbReference>
<feature type="domain" description="J" evidence="3">
    <location>
        <begin position="40"/>
        <end position="107"/>
    </location>
</feature>
<keyword evidence="5" id="KW-1185">Reference proteome</keyword>
<accession>A0A1G4I341</accession>
<dbReference type="GeneID" id="92381073"/>